<evidence type="ECO:0000256" key="4">
    <source>
        <dbReference type="ARBA" id="ARBA00022741"/>
    </source>
</evidence>
<dbReference type="InterPro" id="IPR003593">
    <property type="entry name" value="AAA+_ATPase"/>
</dbReference>
<comment type="similarity">
    <text evidence="1">Belongs to the ABC transporter superfamily.</text>
</comment>
<dbReference type="SUPFAM" id="SSF52540">
    <property type="entry name" value="P-loop containing nucleoside triphosphate hydrolases"/>
    <property type="match status" value="1"/>
</dbReference>
<dbReference type="EMBL" id="CP022579">
    <property type="protein sequence ID" value="QEL63781.1"/>
    <property type="molecule type" value="Genomic_DNA"/>
</dbReference>
<evidence type="ECO:0000256" key="2">
    <source>
        <dbReference type="ARBA" id="ARBA00022448"/>
    </source>
</evidence>
<keyword evidence="3" id="KW-0472">Membrane</keyword>
<dbReference type="PROSITE" id="PS50893">
    <property type="entry name" value="ABC_TRANSPORTER_2"/>
    <property type="match status" value="1"/>
</dbReference>
<dbReference type="PANTHER" id="PTHR42734">
    <property type="entry name" value="METAL TRANSPORT SYSTEM ATP-BINDING PROTEIN TM_0124-RELATED"/>
    <property type="match status" value="1"/>
</dbReference>
<dbReference type="AlphaFoldDB" id="A0A5C1E4D9"/>
<name>A0A5C1E4D9_9RHOO</name>
<dbReference type="KEGG" id="otr:OTERR_03050"/>
<protein>
    <recommendedName>
        <fullName evidence="6">ABC transporter domain-containing protein</fullName>
    </recommendedName>
</protein>
<evidence type="ECO:0000256" key="5">
    <source>
        <dbReference type="ARBA" id="ARBA00022840"/>
    </source>
</evidence>
<feature type="domain" description="ABC transporter" evidence="6">
    <location>
        <begin position="5"/>
        <end position="189"/>
    </location>
</feature>
<evidence type="ECO:0000256" key="1">
    <source>
        <dbReference type="ARBA" id="ARBA00005417"/>
    </source>
</evidence>
<evidence type="ECO:0000313" key="7">
    <source>
        <dbReference type="EMBL" id="QEL63781.1"/>
    </source>
</evidence>
<keyword evidence="8" id="KW-1185">Reference proteome</keyword>
<accession>A0A5C1E4D9</accession>
<dbReference type="GO" id="GO:0016887">
    <property type="term" value="F:ATP hydrolysis activity"/>
    <property type="evidence" value="ECO:0007669"/>
    <property type="project" value="InterPro"/>
</dbReference>
<keyword evidence="2" id="KW-0813">Transport</keyword>
<dbReference type="RefSeq" id="WP_149424641.1">
    <property type="nucleotide sequence ID" value="NZ_CP022579.1"/>
</dbReference>
<dbReference type="PANTHER" id="PTHR42734:SF17">
    <property type="entry name" value="METAL TRANSPORT SYSTEM ATP-BINDING PROTEIN TM_0124-RELATED"/>
    <property type="match status" value="1"/>
</dbReference>
<sequence>MSAALLSLDAVVAGYHQPVVGPVSFAVAAGEIVGVVGPNGCGKSTLLRALVGAARLFSGRVSRAPDLVLSIQNQQQPPLDGVPLTGRELLALTDATPAGLPPWLAGRLDERLDRLSGGQRQYLSLWASLGAAADLVILDEPTNNLDPAGVGHLVDVLRAQAATGRAFLVVSHDADFLASACSRREALPLSGARPS</sequence>
<reference evidence="7 8" key="1">
    <citation type="submission" date="2017-07" db="EMBL/GenBank/DDBJ databases">
        <title>Complete genome sequence of Oryzomicrobium terrae TPP412.</title>
        <authorList>
            <person name="Chiu L.-W."/>
            <person name="Lo K.-J."/>
            <person name="Tsai Y.-M."/>
            <person name="Lin S.-S."/>
            <person name="Kuo C.-H."/>
            <person name="Liu C.-T."/>
        </authorList>
    </citation>
    <scope>NUCLEOTIDE SEQUENCE [LARGE SCALE GENOMIC DNA]</scope>
    <source>
        <strain evidence="7 8">TPP412</strain>
    </source>
</reference>
<dbReference type="Gene3D" id="3.40.50.300">
    <property type="entry name" value="P-loop containing nucleotide triphosphate hydrolases"/>
    <property type="match status" value="2"/>
</dbReference>
<gene>
    <name evidence="7" type="ORF">OTERR_03050</name>
</gene>
<proteinExistence type="inferred from homology"/>
<dbReference type="InterPro" id="IPR003439">
    <property type="entry name" value="ABC_transporter-like_ATP-bd"/>
</dbReference>
<evidence type="ECO:0000256" key="3">
    <source>
        <dbReference type="ARBA" id="ARBA00022475"/>
    </source>
</evidence>
<dbReference type="InterPro" id="IPR027417">
    <property type="entry name" value="P-loop_NTPase"/>
</dbReference>
<dbReference type="Proteomes" id="UP000323671">
    <property type="component" value="Chromosome"/>
</dbReference>
<dbReference type="GO" id="GO:0005524">
    <property type="term" value="F:ATP binding"/>
    <property type="evidence" value="ECO:0007669"/>
    <property type="project" value="UniProtKB-KW"/>
</dbReference>
<evidence type="ECO:0000259" key="6">
    <source>
        <dbReference type="PROSITE" id="PS50893"/>
    </source>
</evidence>
<keyword evidence="5" id="KW-0067">ATP-binding</keyword>
<evidence type="ECO:0000313" key="8">
    <source>
        <dbReference type="Proteomes" id="UP000323671"/>
    </source>
</evidence>
<keyword evidence="4" id="KW-0547">Nucleotide-binding</keyword>
<keyword evidence="3" id="KW-1003">Cell membrane</keyword>
<dbReference type="Pfam" id="PF00005">
    <property type="entry name" value="ABC_tran"/>
    <property type="match status" value="1"/>
</dbReference>
<dbReference type="InterPro" id="IPR050153">
    <property type="entry name" value="Metal_Ion_Import_ABC"/>
</dbReference>
<dbReference type="SMART" id="SM00382">
    <property type="entry name" value="AAA"/>
    <property type="match status" value="1"/>
</dbReference>
<organism evidence="7 8">
    <name type="scientific">Oryzomicrobium terrae</name>
    <dbReference type="NCBI Taxonomy" id="1735038"/>
    <lineage>
        <taxon>Bacteria</taxon>
        <taxon>Pseudomonadati</taxon>
        <taxon>Pseudomonadota</taxon>
        <taxon>Betaproteobacteria</taxon>
        <taxon>Rhodocyclales</taxon>
        <taxon>Rhodocyclaceae</taxon>
        <taxon>Oryzomicrobium</taxon>
    </lineage>
</organism>